<dbReference type="GO" id="GO:0005524">
    <property type="term" value="F:ATP binding"/>
    <property type="evidence" value="ECO:0007669"/>
    <property type="project" value="UniProtKB-KW"/>
</dbReference>
<feature type="binding site" evidence="4">
    <location>
        <position position="54"/>
    </location>
    <ligand>
        <name>substrate</name>
    </ligand>
</feature>
<reference evidence="6 7" key="1">
    <citation type="submission" date="2016-10" db="EMBL/GenBank/DDBJ databases">
        <authorList>
            <person name="de Groot N.N."/>
        </authorList>
    </citation>
    <scope>NUCLEOTIDE SEQUENCE [LARGE SCALE GENOMIC DNA]</scope>
    <source>
        <strain evidence="6 7">CGMCC 1.10434</strain>
    </source>
</reference>
<dbReference type="GO" id="GO:0035999">
    <property type="term" value="P:tetrahydrofolate interconversion"/>
    <property type="evidence" value="ECO:0007669"/>
    <property type="project" value="TreeGrafter"/>
</dbReference>
<evidence type="ECO:0000256" key="1">
    <source>
        <dbReference type="ARBA" id="ARBA00010638"/>
    </source>
</evidence>
<dbReference type="GO" id="GO:0030272">
    <property type="term" value="F:5-formyltetrahydrofolate cyclo-ligase activity"/>
    <property type="evidence" value="ECO:0007669"/>
    <property type="project" value="UniProtKB-EC"/>
</dbReference>
<organism evidence="6 7">
    <name type="scientific">Amphibacillus marinus</name>
    <dbReference type="NCBI Taxonomy" id="872970"/>
    <lineage>
        <taxon>Bacteria</taxon>
        <taxon>Bacillati</taxon>
        <taxon>Bacillota</taxon>
        <taxon>Bacilli</taxon>
        <taxon>Bacillales</taxon>
        <taxon>Bacillaceae</taxon>
        <taxon>Amphibacillus</taxon>
    </lineage>
</organism>
<gene>
    <name evidence="6" type="ORF">SAMN04488134_101331</name>
</gene>
<protein>
    <recommendedName>
        <fullName evidence="5">5-formyltetrahydrofolate cyclo-ligase</fullName>
        <ecNumber evidence="5">6.3.3.2</ecNumber>
    </recommendedName>
</protein>
<dbReference type="InterPro" id="IPR002698">
    <property type="entry name" value="FTHF_cligase"/>
</dbReference>
<evidence type="ECO:0000313" key="7">
    <source>
        <dbReference type="Proteomes" id="UP000199300"/>
    </source>
</evidence>
<comment type="similarity">
    <text evidence="1 5">Belongs to the 5-formyltetrahydrofolate cyclo-ligase family.</text>
</comment>
<sequence length="183" mass="21541">MLKATLRATYLTKLKELTASQKQRIQLDLYDQLFKSEHWQKADVIGLTIAQAYEWDTWPIIEEAWQHNKKVAVPKCYHETKTMIFHIIGGREDLKHQYYDLLEPIVERTVAVSPEEIDLLLVPGIVFDHQHYRIGHGGGYYDRFLKRFTQTTLSLVWSGQVIDQIPIDSYDLPVQYLIRNRLL</sequence>
<dbReference type="Gene3D" id="3.40.50.10420">
    <property type="entry name" value="NagB/RpiA/CoA transferase-like"/>
    <property type="match status" value="1"/>
</dbReference>
<dbReference type="PANTHER" id="PTHR23407">
    <property type="entry name" value="ATPASE INHIBITOR/5-FORMYLTETRAHYDROFOLATE CYCLO-LIGASE"/>
    <property type="match status" value="1"/>
</dbReference>
<keyword evidence="3 4" id="KW-0067">ATP-binding</keyword>
<dbReference type="PIRSF" id="PIRSF006806">
    <property type="entry name" value="FTHF_cligase"/>
    <property type="match status" value="1"/>
</dbReference>
<dbReference type="EC" id="6.3.3.2" evidence="5"/>
<accession>A0A1H8HF97</accession>
<keyword evidence="6" id="KW-0436">Ligase</keyword>
<name>A0A1H8HF97_9BACI</name>
<dbReference type="GO" id="GO:0046872">
    <property type="term" value="F:metal ion binding"/>
    <property type="evidence" value="ECO:0007669"/>
    <property type="project" value="UniProtKB-KW"/>
</dbReference>
<dbReference type="Pfam" id="PF01812">
    <property type="entry name" value="5-FTHF_cyc-lig"/>
    <property type="match status" value="1"/>
</dbReference>
<dbReference type="NCBIfam" id="TIGR02727">
    <property type="entry name" value="MTHFS_bact"/>
    <property type="match status" value="1"/>
</dbReference>
<feature type="binding site" evidence="4">
    <location>
        <begin position="3"/>
        <end position="7"/>
    </location>
    <ligand>
        <name>ATP</name>
        <dbReference type="ChEBI" id="CHEBI:30616"/>
    </ligand>
</feature>
<evidence type="ECO:0000256" key="2">
    <source>
        <dbReference type="ARBA" id="ARBA00022741"/>
    </source>
</evidence>
<dbReference type="InterPro" id="IPR037171">
    <property type="entry name" value="NagB/RpiA_transferase-like"/>
</dbReference>
<dbReference type="InterPro" id="IPR024185">
    <property type="entry name" value="FTHF_cligase-like_sf"/>
</dbReference>
<evidence type="ECO:0000256" key="4">
    <source>
        <dbReference type="PIRSR" id="PIRSR006806-1"/>
    </source>
</evidence>
<keyword evidence="5" id="KW-0479">Metal-binding</keyword>
<keyword evidence="5" id="KW-0460">Magnesium</keyword>
<dbReference type="EMBL" id="FODJ01000001">
    <property type="protein sequence ID" value="SEN54936.1"/>
    <property type="molecule type" value="Genomic_DNA"/>
</dbReference>
<dbReference type="SUPFAM" id="SSF100950">
    <property type="entry name" value="NagB/RpiA/CoA transferase-like"/>
    <property type="match status" value="1"/>
</dbReference>
<dbReference type="PANTHER" id="PTHR23407:SF1">
    <property type="entry name" value="5-FORMYLTETRAHYDROFOLATE CYCLO-LIGASE"/>
    <property type="match status" value="1"/>
</dbReference>
<keyword evidence="7" id="KW-1185">Reference proteome</keyword>
<comment type="cofactor">
    <cofactor evidence="5">
        <name>Mg(2+)</name>
        <dbReference type="ChEBI" id="CHEBI:18420"/>
    </cofactor>
</comment>
<keyword evidence="2 4" id="KW-0547">Nucleotide-binding</keyword>
<dbReference type="Proteomes" id="UP000199300">
    <property type="component" value="Unassembled WGS sequence"/>
</dbReference>
<dbReference type="RefSeq" id="WP_245751551.1">
    <property type="nucleotide sequence ID" value="NZ_FODJ01000001.1"/>
</dbReference>
<proteinExistence type="inferred from homology"/>
<feature type="binding site" evidence="4">
    <location>
        <position position="49"/>
    </location>
    <ligand>
        <name>substrate</name>
    </ligand>
</feature>
<dbReference type="GO" id="GO:0009396">
    <property type="term" value="P:folic acid-containing compound biosynthetic process"/>
    <property type="evidence" value="ECO:0007669"/>
    <property type="project" value="TreeGrafter"/>
</dbReference>
<evidence type="ECO:0000313" key="6">
    <source>
        <dbReference type="EMBL" id="SEN54936.1"/>
    </source>
</evidence>
<evidence type="ECO:0000256" key="3">
    <source>
        <dbReference type="ARBA" id="ARBA00022840"/>
    </source>
</evidence>
<comment type="catalytic activity">
    <reaction evidence="5">
        <text>(6S)-5-formyl-5,6,7,8-tetrahydrofolate + ATP = (6R)-5,10-methenyltetrahydrofolate + ADP + phosphate</text>
        <dbReference type="Rhea" id="RHEA:10488"/>
        <dbReference type="ChEBI" id="CHEBI:30616"/>
        <dbReference type="ChEBI" id="CHEBI:43474"/>
        <dbReference type="ChEBI" id="CHEBI:57455"/>
        <dbReference type="ChEBI" id="CHEBI:57457"/>
        <dbReference type="ChEBI" id="CHEBI:456216"/>
        <dbReference type="EC" id="6.3.3.2"/>
    </reaction>
</comment>
<dbReference type="AlphaFoldDB" id="A0A1H8HF97"/>
<feature type="binding site" evidence="4">
    <location>
        <begin position="133"/>
        <end position="141"/>
    </location>
    <ligand>
        <name>ATP</name>
        <dbReference type="ChEBI" id="CHEBI:30616"/>
    </ligand>
</feature>
<evidence type="ECO:0000256" key="5">
    <source>
        <dbReference type="RuleBase" id="RU361279"/>
    </source>
</evidence>
<dbReference type="STRING" id="872970.SAMN04488134_101331"/>